<dbReference type="OrthoDB" id="1706091at2"/>
<reference evidence="2 3" key="1">
    <citation type="journal article" date="2012" name="J. Bacteriol.">
        <title>Complete genome sequences of Desulfosporosinus orientis DSM765T, Desulfosporosinus youngiae DSM17734T, Desulfosporosinus meridiei DSM13257T, and Desulfosporosinus acidiphilus DSM22704T.</title>
        <authorList>
            <person name="Pester M."/>
            <person name="Brambilla E."/>
            <person name="Alazard D."/>
            <person name="Rattei T."/>
            <person name="Weinmaier T."/>
            <person name="Han J."/>
            <person name="Lucas S."/>
            <person name="Lapidus A."/>
            <person name="Cheng J.F."/>
            <person name="Goodwin L."/>
            <person name="Pitluck S."/>
            <person name="Peters L."/>
            <person name="Ovchinnikova G."/>
            <person name="Teshima H."/>
            <person name="Detter J.C."/>
            <person name="Han C.S."/>
            <person name="Tapia R."/>
            <person name="Land M.L."/>
            <person name="Hauser L."/>
            <person name="Kyrpides N.C."/>
            <person name="Ivanova N.N."/>
            <person name="Pagani I."/>
            <person name="Huntmann M."/>
            <person name="Wei C.L."/>
            <person name="Davenport K.W."/>
            <person name="Daligault H."/>
            <person name="Chain P.S."/>
            <person name="Chen A."/>
            <person name="Mavromatis K."/>
            <person name="Markowitz V."/>
            <person name="Szeto E."/>
            <person name="Mikhailova N."/>
            <person name="Pati A."/>
            <person name="Wagner M."/>
            <person name="Woyke T."/>
            <person name="Ollivier B."/>
            <person name="Klenk H.P."/>
            <person name="Spring S."/>
            <person name="Loy A."/>
        </authorList>
    </citation>
    <scope>NUCLEOTIDE SEQUENCE [LARGE SCALE GENOMIC DNA]</scope>
    <source>
        <strain evidence="3">DSM 22704 / JCM 16185 / SJ4</strain>
    </source>
</reference>
<evidence type="ECO:0000313" key="2">
    <source>
        <dbReference type="EMBL" id="AFM41964.1"/>
    </source>
</evidence>
<dbReference type="eggNOG" id="COG1652">
    <property type="taxonomic scope" value="Bacteria"/>
</dbReference>
<dbReference type="KEGG" id="dai:Desaci_3057"/>
<evidence type="ECO:0000313" key="3">
    <source>
        <dbReference type="Proteomes" id="UP000002892"/>
    </source>
</evidence>
<feature type="compositionally biased region" description="Polar residues" evidence="1">
    <location>
        <begin position="371"/>
        <end position="385"/>
    </location>
</feature>
<proteinExistence type="predicted"/>
<accession>I4D840</accession>
<dbReference type="EMBL" id="CP003639">
    <property type="protein sequence ID" value="AFM41964.1"/>
    <property type="molecule type" value="Genomic_DNA"/>
</dbReference>
<dbReference type="Proteomes" id="UP000002892">
    <property type="component" value="Chromosome"/>
</dbReference>
<protein>
    <recommendedName>
        <fullName evidence="4">Lipoprotein</fullName>
    </recommendedName>
</protein>
<feature type="region of interest" description="Disordered" evidence="1">
    <location>
        <begin position="371"/>
        <end position="396"/>
    </location>
</feature>
<evidence type="ECO:0000256" key="1">
    <source>
        <dbReference type="SAM" id="MobiDB-lite"/>
    </source>
</evidence>
<name>I4D840_DESAJ</name>
<organism evidence="2 3">
    <name type="scientific">Desulfosporosinus acidiphilus (strain DSM 22704 / JCM 16185 / SJ4)</name>
    <dbReference type="NCBI Taxonomy" id="646529"/>
    <lineage>
        <taxon>Bacteria</taxon>
        <taxon>Bacillati</taxon>
        <taxon>Bacillota</taxon>
        <taxon>Clostridia</taxon>
        <taxon>Eubacteriales</taxon>
        <taxon>Desulfitobacteriaceae</taxon>
        <taxon>Desulfosporosinus</taxon>
    </lineage>
</organism>
<sequence length="396" mass="44704">MRRKRIIIWVALAMTMLLVLTGCSLNEQEIFNAALNMQNVHSGDVHTSMTLHLSGTGFAPDVQQQIDTTAALLNNASLDLDVKSTTNDQKTVSKSQVLMNVMTPGMKIDVPIWVDSDLSGDTPKINEVIKLPLIAKSSLPQQFASKDYLVMNPLDASDSKIDPSSFKQLLEFSKTLQEKEVSFLKSYSTRFNPNFDTASSSSLYMQTDDGFKMVRRYEIRLDDQQFKDFIRYAVTNFAQDKEAMNFVKDIVDSTLQVSQAPDKEKSIKAFDQAFDQFNASKENLLTTFNTAMDQLKNVTILGDKGLDLNYYLYNGYIIRETGTINVKVDLKQWNQFLKTLNEQQGSSDEPQGTLDMILKYDTTISGINTPQEIQTPEVNSTNSFTMKDLLDKTKEK</sequence>
<dbReference type="STRING" id="646529.Desaci_3057"/>
<dbReference type="AlphaFoldDB" id="I4D840"/>
<dbReference type="RefSeq" id="WP_014827957.1">
    <property type="nucleotide sequence ID" value="NC_018068.1"/>
</dbReference>
<gene>
    <name evidence="2" type="ordered locus">Desaci_3057</name>
</gene>
<keyword evidence="3" id="KW-1185">Reference proteome</keyword>
<evidence type="ECO:0008006" key="4">
    <source>
        <dbReference type="Google" id="ProtNLM"/>
    </source>
</evidence>
<dbReference type="HOGENOM" id="CLU_036998_0_0_9"/>
<dbReference type="PROSITE" id="PS51257">
    <property type="entry name" value="PROKAR_LIPOPROTEIN"/>
    <property type="match status" value="1"/>
</dbReference>